<keyword evidence="9" id="KW-0804">Transcription</keyword>
<dbReference type="InterPro" id="IPR036390">
    <property type="entry name" value="WH_DNA-bd_sf"/>
</dbReference>
<dbReference type="GO" id="GO:0003677">
    <property type="term" value="F:DNA binding"/>
    <property type="evidence" value="ECO:0007669"/>
    <property type="project" value="UniProtKB-KW"/>
</dbReference>
<dbReference type="SUPFAM" id="SSF46785">
    <property type="entry name" value="Winged helix' DNA-binding domain"/>
    <property type="match status" value="1"/>
</dbReference>
<evidence type="ECO:0000259" key="12">
    <source>
        <dbReference type="PROSITE" id="PS50944"/>
    </source>
</evidence>
<gene>
    <name evidence="13" type="ORF">SAMN02745784_02785</name>
</gene>
<dbReference type="InterPro" id="IPR036421">
    <property type="entry name" value="Fe_dep_repressor_sf"/>
</dbReference>
<dbReference type="AlphaFoldDB" id="A0A1M4YUM9"/>
<dbReference type="Pfam" id="PF02742">
    <property type="entry name" value="Fe_dep_repr_C"/>
    <property type="match status" value="1"/>
</dbReference>
<keyword evidence="7" id="KW-0238">DNA-binding</keyword>
<keyword evidence="4" id="KW-0963">Cytoplasm</keyword>
<evidence type="ECO:0000256" key="2">
    <source>
        <dbReference type="ARBA" id="ARBA00007871"/>
    </source>
</evidence>
<dbReference type="GO" id="GO:0046983">
    <property type="term" value="F:protein dimerization activity"/>
    <property type="evidence" value="ECO:0007669"/>
    <property type="project" value="InterPro"/>
</dbReference>
<feature type="domain" description="HTH dtxR-type" evidence="12">
    <location>
        <begin position="21"/>
        <end position="82"/>
    </location>
</feature>
<keyword evidence="5" id="KW-0678">Repressor</keyword>
<dbReference type="EMBL" id="FQTY01000019">
    <property type="protein sequence ID" value="SHF09524.1"/>
    <property type="molecule type" value="Genomic_DNA"/>
</dbReference>
<evidence type="ECO:0000313" key="13">
    <source>
        <dbReference type="EMBL" id="SHF09524.1"/>
    </source>
</evidence>
<sequence>MNSKFRTVRGYELNEYGRTLLTPALEDYLEMIYRNSLEEPYIRINTLARLLNVKDSSASKMVRRLGELRLVNYEKYGIVTLTEDGEKLGEFLLNRHNTIEKFLHFIGCKENTLIQTELIEHYISSSTINNLEILYKFFHENKKILEMYINYREIFKKEE</sequence>
<evidence type="ECO:0000256" key="4">
    <source>
        <dbReference type="ARBA" id="ARBA00022490"/>
    </source>
</evidence>
<dbReference type="STRING" id="1123404.SAMN02745784_02785"/>
<comment type="similarity">
    <text evidence="2">Belongs to the DtxR/MntR family.</text>
</comment>
<dbReference type="SMART" id="SM00529">
    <property type="entry name" value="HTH_DTXR"/>
    <property type="match status" value="1"/>
</dbReference>
<name>A0A1M4YUM9_9FIRM</name>
<evidence type="ECO:0000256" key="8">
    <source>
        <dbReference type="ARBA" id="ARBA00023159"/>
    </source>
</evidence>
<comment type="subunit">
    <text evidence="3">Homodimer.</text>
</comment>
<comment type="subcellular location">
    <subcellularLocation>
        <location evidence="1">Cytoplasm</location>
    </subcellularLocation>
</comment>
<dbReference type="GO" id="GO:0046914">
    <property type="term" value="F:transition metal ion binding"/>
    <property type="evidence" value="ECO:0007669"/>
    <property type="project" value="InterPro"/>
</dbReference>
<dbReference type="Gene3D" id="1.10.60.10">
    <property type="entry name" value="Iron dependent repressor, metal binding and dimerisation domain"/>
    <property type="match status" value="1"/>
</dbReference>
<protein>
    <recommendedName>
        <fullName evidence="11">Manganese transport regulator</fullName>
    </recommendedName>
</protein>
<dbReference type="GO" id="GO:0003700">
    <property type="term" value="F:DNA-binding transcription factor activity"/>
    <property type="evidence" value="ECO:0007669"/>
    <property type="project" value="InterPro"/>
</dbReference>
<dbReference type="PROSITE" id="PS50944">
    <property type="entry name" value="HTH_DTXR"/>
    <property type="match status" value="1"/>
</dbReference>
<dbReference type="Proteomes" id="UP000184114">
    <property type="component" value="Unassembled WGS sequence"/>
</dbReference>
<evidence type="ECO:0000256" key="10">
    <source>
        <dbReference type="ARBA" id="ARBA00023211"/>
    </source>
</evidence>
<dbReference type="InterPro" id="IPR036388">
    <property type="entry name" value="WH-like_DNA-bd_sf"/>
</dbReference>
<evidence type="ECO:0000256" key="3">
    <source>
        <dbReference type="ARBA" id="ARBA00011738"/>
    </source>
</evidence>
<keyword evidence="14" id="KW-1185">Reference proteome</keyword>
<keyword evidence="6" id="KW-0805">Transcription regulation</keyword>
<keyword evidence="10" id="KW-0464">Manganese</keyword>
<dbReference type="InterPro" id="IPR022687">
    <property type="entry name" value="HTH_DTXR"/>
</dbReference>
<evidence type="ECO:0000256" key="6">
    <source>
        <dbReference type="ARBA" id="ARBA00023015"/>
    </source>
</evidence>
<evidence type="ECO:0000256" key="11">
    <source>
        <dbReference type="ARBA" id="ARBA00032593"/>
    </source>
</evidence>
<dbReference type="PANTHER" id="PTHR33238:SF11">
    <property type="entry name" value="TRANSCRIPTIONAL REGULATOR MNTR"/>
    <property type="match status" value="1"/>
</dbReference>
<evidence type="ECO:0000256" key="1">
    <source>
        <dbReference type="ARBA" id="ARBA00004496"/>
    </source>
</evidence>
<keyword evidence="8" id="KW-0010">Activator</keyword>
<organism evidence="13 14">
    <name type="scientific">Tissierella praeacuta DSM 18095</name>
    <dbReference type="NCBI Taxonomy" id="1123404"/>
    <lineage>
        <taxon>Bacteria</taxon>
        <taxon>Bacillati</taxon>
        <taxon>Bacillota</taxon>
        <taxon>Tissierellia</taxon>
        <taxon>Tissierellales</taxon>
        <taxon>Tissierellaceae</taxon>
        <taxon>Tissierella</taxon>
    </lineage>
</organism>
<evidence type="ECO:0000256" key="7">
    <source>
        <dbReference type="ARBA" id="ARBA00023125"/>
    </source>
</evidence>
<dbReference type="SUPFAM" id="SSF47979">
    <property type="entry name" value="Iron-dependent repressor protein, dimerization domain"/>
    <property type="match status" value="1"/>
</dbReference>
<accession>A0A1M4YUM9</accession>
<evidence type="ECO:0000256" key="5">
    <source>
        <dbReference type="ARBA" id="ARBA00022491"/>
    </source>
</evidence>
<dbReference type="InterPro" id="IPR022689">
    <property type="entry name" value="Iron_dep_repressor"/>
</dbReference>
<evidence type="ECO:0000256" key="9">
    <source>
        <dbReference type="ARBA" id="ARBA00023163"/>
    </source>
</evidence>
<reference evidence="14" key="1">
    <citation type="submission" date="2016-11" db="EMBL/GenBank/DDBJ databases">
        <authorList>
            <person name="Varghese N."/>
            <person name="Submissions S."/>
        </authorList>
    </citation>
    <scope>NUCLEOTIDE SEQUENCE [LARGE SCALE GENOMIC DNA]</scope>
    <source>
        <strain evidence="14">DSM 18095</strain>
    </source>
</reference>
<evidence type="ECO:0000313" key="14">
    <source>
        <dbReference type="Proteomes" id="UP000184114"/>
    </source>
</evidence>
<dbReference type="Gene3D" id="1.10.10.10">
    <property type="entry name" value="Winged helix-like DNA-binding domain superfamily/Winged helix DNA-binding domain"/>
    <property type="match status" value="1"/>
</dbReference>
<dbReference type="Pfam" id="PF01325">
    <property type="entry name" value="Fe_dep_repress"/>
    <property type="match status" value="1"/>
</dbReference>
<dbReference type="GO" id="GO:0005737">
    <property type="term" value="C:cytoplasm"/>
    <property type="evidence" value="ECO:0007669"/>
    <property type="project" value="UniProtKB-SubCell"/>
</dbReference>
<proteinExistence type="inferred from homology"/>
<dbReference type="PANTHER" id="PTHR33238">
    <property type="entry name" value="IRON (METAL) DEPENDENT REPRESSOR, DTXR FAMILY"/>
    <property type="match status" value="1"/>
</dbReference>
<dbReference type="InterPro" id="IPR050536">
    <property type="entry name" value="DtxR_MntR_Metal-Reg"/>
</dbReference>
<dbReference type="InterPro" id="IPR001367">
    <property type="entry name" value="Fe_dep_repressor"/>
</dbReference>